<organism evidence="1 2">
    <name type="scientific">Dentiscutata erythropus</name>
    <dbReference type="NCBI Taxonomy" id="1348616"/>
    <lineage>
        <taxon>Eukaryota</taxon>
        <taxon>Fungi</taxon>
        <taxon>Fungi incertae sedis</taxon>
        <taxon>Mucoromycota</taxon>
        <taxon>Glomeromycotina</taxon>
        <taxon>Glomeromycetes</taxon>
        <taxon>Diversisporales</taxon>
        <taxon>Gigasporaceae</taxon>
        <taxon>Dentiscutata</taxon>
    </lineage>
</organism>
<accession>A0A9N9FTP3</accession>
<name>A0A9N9FTP3_9GLOM</name>
<evidence type="ECO:0000313" key="1">
    <source>
        <dbReference type="EMBL" id="CAG8555435.1"/>
    </source>
</evidence>
<keyword evidence="2" id="KW-1185">Reference proteome</keyword>
<reference evidence="1" key="1">
    <citation type="submission" date="2021-06" db="EMBL/GenBank/DDBJ databases">
        <authorList>
            <person name="Kallberg Y."/>
            <person name="Tangrot J."/>
            <person name="Rosling A."/>
        </authorList>
    </citation>
    <scope>NUCLEOTIDE SEQUENCE</scope>
    <source>
        <strain evidence="1">MA453B</strain>
    </source>
</reference>
<proteinExistence type="predicted"/>
<gene>
    <name evidence="1" type="ORF">DERYTH_LOCUS5476</name>
</gene>
<comment type="caution">
    <text evidence="1">The sequence shown here is derived from an EMBL/GenBank/DDBJ whole genome shotgun (WGS) entry which is preliminary data.</text>
</comment>
<sequence length="96" mass="11586">MLRKCWDQDSLKRPAINGLTLNEYQMKYYYGHYDSKLRQELHNSYHATMIYNIMEWKPVIPIHKDAAYKSRIISTSNSYMTRQNDMTLQYEICDIP</sequence>
<evidence type="ECO:0000313" key="2">
    <source>
        <dbReference type="Proteomes" id="UP000789405"/>
    </source>
</evidence>
<dbReference type="EMBL" id="CAJVPY010002292">
    <property type="protein sequence ID" value="CAG8555435.1"/>
    <property type="molecule type" value="Genomic_DNA"/>
</dbReference>
<dbReference type="Proteomes" id="UP000789405">
    <property type="component" value="Unassembled WGS sequence"/>
</dbReference>
<dbReference type="AlphaFoldDB" id="A0A9N9FTP3"/>
<protein>
    <submittedName>
        <fullName evidence="1">18064_t:CDS:1</fullName>
    </submittedName>
</protein>